<name>A0A401LBN2_9FIRM</name>
<feature type="region of interest" description="Disordered" evidence="1">
    <location>
        <begin position="407"/>
        <end position="444"/>
    </location>
</feature>
<feature type="compositionally biased region" description="Polar residues" evidence="1">
    <location>
        <begin position="410"/>
        <end position="444"/>
    </location>
</feature>
<dbReference type="OrthoDB" id="1779345at2"/>
<keyword evidence="3" id="KW-1185">Reference proteome</keyword>
<accession>A0A401LBN2</accession>
<comment type="caution">
    <text evidence="2">The sequence shown here is derived from an EMBL/GenBank/DDBJ whole genome shotgun (WGS) entry which is preliminary data.</text>
</comment>
<dbReference type="Proteomes" id="UP000287361">
    <property type="component" value="Unassembled WGS sequence"/>
</dbReference>
<dbReference type="AlphaFoldDB" id="A0A401LBN2"/>
<proteinExistence type="predicted"/>
<reference evidence="2 3" key="1">
    <citation type="submission" date="2018-10" db="EMBL/GenBank/DDBJ databases">
        <title>Draft Genome Sequence of Anaerotignum sp. KCTC 15736.</title>
        <authorList>
            <person name="Choi S.H."/>
            <person name="Kim J.S."/>
            <person name="Kang S.W."/>
            <person name="Lee J.S."/>
            <person name="Park S.H."/>
        </authorList>
    </citation>
    <scope>NUCLEOTIDE SEQUENCE [LARGE SCALE GENOMIC DNA]</scope>
    <source>
        <strain evidence="2 3">KCTC 15736</strain>
    </source>
</reference>
<organism evidence="2 3">
    <name type="scientific">Anaerotignum faecicola</name>
    <dbReference type="NCBI Taxonomy" id="2358141"/>
    <lineage>
        <taxon>Bacteria</taxon>
        <taxon>Bacillati</taxon>
        <taxon>Bacillota</taxon>
        <taxon>Clostridia</taxon>
        <taxon>Lachnospirales</taxon>
        <taxon>Anaerotignaceae</taxon>
        <taxon>Anaerotignum</taxon>
    </lineage>
</organism>
<evidence type="ECO:0000313" key="3">
    <source>
        <dbReference type="Proteomes" id="UP000287361"/>
    </source>
</evidence>
<dbReference type="InterPro" id="IPR043765">
    <property type="entry name" value="DUF5711"/>
</dbReference>
<dbReference type="InterPro" id="IPR011042">
    <property type="entry name" value="6-blade_b-propeller_TolB-like"/>
</dbReference>
<protein>
    <submittedName>
        <fullName evidence="2">Uncharacterized protein</fullName>
    </submittedName>
</protein>
<gene>
    <name evidence="2" type="ORF">KGMB03357_04660</name>
</gene>
<dbReference type="EMBL" id="BHVZ01000001">
    <property type="protein sequence ID" value="GCB28805.1"/>
    <property type="molecule type" value="Genomic_DNA"/>
</dbReference>
<dbReference type="Pfam" id="PF18975">
    <property type="entry name" value="DUF5711"/>
    <property type="match status" value="1"/>
</dbReference>
<sequence>MKRRPKKFLNNSNKMLTALVCILAVVCLVAGGIYIDTFHGQGRFLALIGKTNRTQAQEEDAAVQEDTPKESVAVDAGSKAAVAAFGKEFLLCTKDGVKYYTAVGAQKWSDTFSMTSPTLVQEGDFVAVGDMGGKTVRVYNKEGMVYDLQAEGSPVQFALNETGYLSLITKNDSSYRICVYNRKGKLLKERVEESKGIYPLSSDVSDDSRVFAISYLDTTDISPMGRVLLFYINAEDGENFTDSMFAAVEKTDEIIPVISYRKNGALAVISDQAVYGVGSDGGELWNYPLENTVDQAALGNKEYIVLALGDGVANKDGREKGTVCWLDGNGNEKGSFASGESVTYLHAAEKGIVVGNDRDYTGVTYSGNESWNYTAITDLNDLIPMEKLNRVMAVGKNEISVYAMTKGKKQTNATKTADTENASVSARNETTQNEKTQNEATQKQ</sequence>
<evidence type="ECO:0000313" key="2">
    <source>
        <dbReference type="EMBL" id="GCB28805.1"/>
    </source>
</evidence>
<evidence type="ECO:0000256" key="1">
    <source>
        <dbReference type="SAM" id="MobiDB-lite"/>
    </source>
</evidence>
<dbReference type="Gene3D" id="2.120.10.30">
    <property type="entry name" value="TolB, C-terminal domain"/>
    <property type="match status" value="1"/>
</dbReference>
<dbReference type="SUPFAM" id="SSF101898">
    <property type="entry name" value="NHL repeat"/>
    <property type="match status" value="1"/>
</dbReference>